<dbReference type="EMBL" id="CMVM020000376">
    <property type="status" value="NOT_ANNOTATED_CDS"/>
    <property type="molecule type" value="Genomic_DNA"/>
</dbReference>
<keyword evidence="2" id="KW-1185">Reference proteome</keyword>
<sequence>MRIDICIPSRKSYAILPKFISRQSTIILHPSTFGHGQPVIMKSIAHTII</sequence>
<reference evidence="2" key="1">
    <citation type="submission" date="2013-10" db="EMBL/GenBank/DDBJ databases">
        <title>Genome sequencing of Onchocerca volvulus.</title>
        <authorList>
            <person name="Cotton J."/>
            <person name="Tsai J."/>
            <person name="Stanley E."/>
            <person name="Tracey A."/>
            <person name="Holroyd N."/>
            <person name="Lustigman S."/>
            <person name="Berriman M."/>
        </authorList>
    </citation>
    <scope>NUCLEOTIDE SEQUENCE</scope>
</reference>
<reference evidence="1" key="2">
    <citation type="submission" date="2022-06" db="UniProtKB">
        <authorList>
            <consortium name="EnsemblMetazoa"/>
        </authorList>
    </citation>
    <scope>IDENTIFICATION</scope>
</reference>
<protein>
    <submittedName>
        <fullName evidence="1">Uncharacterized protein</fullName>
    </submittedName>
</protein>
<evidence type="ECO:0000313" key="2">
    <source>
        <dbReference type="Proteomes" id="UP000024404"/>
    </source>
</evidence>
<accession>A0A8R1TL34</accession>
<dbReference type="AlphaFoldDB" id="A0A8R1TL34"/>
<dbReference type="EnsemblMetazoa" id="OVOC11528.1">
    <property type="protein sequence ID" value="OVOC11528.1"/>
    <property type="gene ID" value="WBGene00248337"/>
</dbReference>
<evidence type="ECO:0000313" key="1">
    <source>
        <dbReference type="EnsemblMetazoa" id="OVOC11528.1"/>
    </source>
</evidence>
<organism evidence="1 2">
    <name type="scientific">Onchocerca volvulus</name>
    <dbReference type="NCBI Taxonomy" id="6282"/>
    <lineage>
        <taxon>Eukaryota</taxon>
        <taxon>Metazoa</taxon>
        <taxon>Ecdysozoa</taxon>
        <taxon>Nematoda</taxon>
        <taxon>Chromadorea</taxon>
        <taxon>Rhabditida</taxon>
        <taxon>Spirurina</taxon>
        <taxon>Spiruromorpha</taxon>
        <taxon>Filarioidea</taxon>
        <taxon>Onchocercidae</taxon>
        <taxon>Onchocerca</taxon>
    </lineage>
</organism>
<name>A0A8R1TL34_ONCVO</name>
<proteinExistence type="predicted"/>
<dbReference type="Proteomes" id="UP000024404">
    <property type="component" value="Unassembled WGS sequence"/>
</dbReference>